<dbReference type="NCBIfam" id="TIGR00274">
    <property type="entry name" value="N-acetylmuramic acid 6-phosphate etherase"/>
    <property type="match status" value="1"/>
</dbReference>
<accession>A0AAE0M0M8</accession>
<reference evidence="9" key="2">
    <citation type="submission" date="2023-06" db="EMBL/GenBank/DDBJ databases">
        <authorList>
            <consortium name="Lawrence Berkeley National Laboratory"/>
            <person name="Haridas S."/>
            <person name="Hensen N."/>
            <person name="Bonometti L."/>
            <person name="Westerberg I."/>
            <person name="Brannstrom I.O."/>
            <person name="Guillou S."/>
            <person name="Cros-Aarteil S."/>
            <person name="Calhoun S."/>
            <person name="Kuo A."/>
            <person name="Mondo S."/>
            <person name="Pangilinan J."/>
            <person name="Riley R."/>
            <person name="Labutti K."/>
            <person name="Andreopoulos B."/>
            <person name="Lipzen A."/>
            <person name="Chen C."/>
            <person name="Yanf M."/>
            <person name="Daum C."/>
            <person name="Ng V."/>
            <person name="Clum A."/>
            <person name="Steindorff A."/>
            <person name="Ohm R."/>
            <person name="Martin F."/>
            <person name="Silar P."/>
            <person name="Natvig D."/>
            <person name="Lalanne C."/>
            <person name="Gautier V."/>
            <person name="Ament-Velasquez S.L."/>
            <person name="Kruys A."/>
            <person name="Hutchinson M.I."/>
            <person name="Powell A.J."/>
            <person name="Barry K."/>
            <person name="Miller A.N."/>
            <person name="Grigoriev I.V."/>
            <person name="Debuchy R."/>
            <person name="Gladieux P."/>
            <person name="Thoren M.H."/>
            <person name="Johannesson H."/>
        </authorList>
    </citation>
    <scope>NUCLEOTIDE SEQUENCE</scope>
    <source>
        <strain evidence="9">CBS 118394</strain>
    </source>
</reference>
<dbReference type="GO" id="GO:0016835">
    <property type="term" value="F:carbon-oxygen lyase activity"/>
    <property type="evidence" value="ECO:0007669"/>
    <property type="project" value="InterPro"/>
</dbReference>
<dbReference type="GO" id="GO:0005829">
    <property type="term" value="C:cytosol"/>
    <property type="evidence" value="ECO:0007669"/>
    <property type="project" value="TreeGrafter"/>
</dbReference>
<dbReference type="Pfam" id="PF22645">
    <property type="entry name" value="GKRP_SIS_N"/>
    <property type="match status" value="1"/>
</dbReference>
<comment type="similarity">
    <text evidence="1">Belongs to the eukaryotic-type N-acetylglucosamine kinase family.</text>
</comment>
<sequence>MSSTPAVQLAGLQTEDRNLRTTDIDTVTTLELCRILNREDSRVPSAIESCIPVIAKVIDTLAERVRNGGRVFYIGAGTSGRLGVLDASEIPPTYSSPSDQFIALIAGGDHALRHAKEGAEDDRDGAEADLRPFNLDPTVDSLIGIASSGRTPYVLGGLSYAKSRGATTVAVVCVSPSAVEVEGNADYLIPAVTGPEVVTGSTRMKAGTATKLVLNMISTGIMIQLGKTYGNLMVDLKATNIKLKQRARNILRFIGGKSCIQSDQELDSILESCQGSVKLAAVTIVLKVSIAEAQDRLQRNKGVLARVFEEARGKNAMARSQEGGDLVLCVDSGGSSCKAVIMAKTGEVGAGCAGPCNVTNIGVESAMAVISEAVQNAVDDCKTIRGFQFQAIELSAAWVGMAGYGRPSLSPVIDKSLSKLLGLPLGPRLKITNDIDILPSAVTDRVDLDTVVVVVAGTGSVTMSYKKVNGEFHRANRVGGWGYIFGDGGSAYDIGREALRGALLSSDIYRLRKQLDPTTDIRTPPSLSQAIFQHFESLYPGSRAEDLLSTILVPDATLHDARDATLATTKRIAGLAHLVVSLAGSDDEARRIVQAGVSGLVDQVALLVQTQGIDTLESGLVLAGGMMQNELYRAMFATALENRCGQFKQTEHVAQPAVCGARCLLSQIKSTK</sequence>
<evidence type="ECO:0000256" key="4">
    <source>
        <dbReference type="ARBA" id="ARBA00023239"/>
    </source>
</evidence>
<dbReference type="InterPro" id="IPR002731">
    <property type="entry name" value="ATPase_BadF"/>
</dbReference>
<dbReference type="InterPro" id="IPR046348">
    <property type="entry name" value="SIS_dom_sf"/>
</dbReference>
<dbReference type="PROSITE" id="PS51464">
    <property type="entry name" value="SIS"/>
    <property type="match status" value="1"/>
</dbReference>
<evidence type="ECO:0000256" key="5">
    <source>
        <dbReference type="ARBA" id="ARBA00023277"/>
    </source>
</evidence>
<dbReference type="EC" id="2.7.1.59" evidence="2"/>
<evidence type="ECO:0000313" key="10">
    <source>
        <dbReference type="Proteomes" id="UP001283341"/>
    </source>
</evidence>
<evidence type="ECO:0000256" key="1">
    <source>
        <dbReference type="ARBA" id="ARBA00006198"/>
    </source>
</evidence>
<dbReference type="InterPro" id="IPR001347">
    <property type="entry name" value="SIS_dom"/>
</dbReference>
<dbReference type="PROSITE" id="PS01272">
    <property type="entry name" value="GCKR"/>
    <property type="match status" value="1"/>
</dbReference>
<dbReference type="NCBIfam" id="NF009222">
    <property type="entry name" value="PRK12570.1"/>
    <property type="match status" value="1"/>
</dbReference>
<dbReference type="GO" id="GO:0005654">
    <property type="term" value="C:nucleoplasm"/>
    <property type="evidence" value="ECO:0007669"/>
    <property type="project" value="TreeGrafter"/>
</dbReference>
<dbReference type="PROSITE" id="PS50012">
    <property type="entry name" value="RCC1_3"/>
    <property type="match status" value="1"/>
</dbReference>
<dbReference type="GO" id="GO:0070095">
    <property type="term" value="F:fructose-6-phosphate binding"/>
    <property type="evidence" value="ECO:0007669"/>
    <property type="project" value="TreeGrafter"/>
</dbReference>
<dbReference type="HAMAP" id="MF_00068">
    <property type="entry name" value="MurQ"/>
    <property type="match status" value="1"/>
</dbReference>
<feature type="repeat" description="RCC1" evidence="7">
    <location>
        <begin position="69"/>
        <end position="117"/>
    </location>
</feature>
<dbReference type="NCBIfam" id="NF003915">
    <property type="entry name" value="PRK05441.1"/>
    <property type="match status" value="1"/>
</dbReference>
<dbReference type="Pfam" id="PF01869">
    <property type="entry name" value="BcrAD_BadFG"/>
    <property type="match status" value="1"/>
</dbReference>
<dbReference type="InterPro" id="IPR000408">
    <property type="entry name" value="Reg_chr_condens"/>
</dbReference>
<dbReference type="AlphaFoldDB" id="A0AAE0M0M8"/>
<dbReference type="InterPro" id="IPR040190">
    <property type="entry name" value="MURQ/GCKR"/>
</dbReference>
<keyword evidence="4" id="KW-0456">Lyase</keyword>
<dbReference type="GO" id="GO:0046348">
    <property type="term" value="P:amino sugar catabolic process"/>
    <property type="evidence" value="ECO:0007669"/>
    <property type="project" value="InterPro"/>
</dbReference>
<dbReference type="EMBL" id="JAUEDM010000006">
    <property type="protein sequence ID" value="KAK3314570.1"/>
    <property type="molecule type" value="Genomic_DNA"/>
</dbReference>
<name>A0AAE0M0M8_9PEZI</name>
<dbReference type="InterPro" id="IPR005486">
    <property type="entry name" value="Glucokinase_regulatory_CS"/>
</dbReference>
<dbReference type="FunFam" id="3.40.50.10490:FF:000014">
    <property type="entry name" value="N-acetylmuramic acid 6-phosphate etherase"/>
    <property type="match status" value="1"/>
</dbReference>
<evidence type="ECO:0000256" key="2">
    <source>
        <dbReference type="ARBA" id="ARBA00012122"/>
    </source>
</evidence>
<keyword evidence="10" id="KW-1185">Reference proteome</keyword>
<dbReference type="SUPFAM" id="SSF53067">
    <property type="entry name" value="Actin-like ATPase domain"/>
    <property type="match status" value="2"/>
</dbReference>
<dbReference type="PANTHER" id="PTHR10088">
    <property type="entry name" value="GLUCOKINASE REGULATORY PROTEIN"/>
    <property type="match status" value="1"/>
</dbReference>
<evidence type="ECO:0000256" key="6">
    <source>
        <dbReference type="ARBA" id="ARBA00031123"/>
    </source>
</evidence>
<evidence type="ECO:0000259" key="8">
    <source>
        <dbReference type="PROSITE" id="PS51464"/>
    </source>
</evidence>
<comment type="caution">
    <text evidence="9">The sequence shown here is derived from an EMBL/GenBank/DDBJ whole genome shotgun (WGS) entry which is preliminary data.</text>
</comment>
<dbReference type="SUPFAM" id="SSF53697">
    <property type="entry name" value="SIS domain"/>
    <property type="match status" value="1"/>
</dbReference>
<dbReference type="GO" id="GO:0009750">
    <property type="term" value="P:response to fructose"/>
    <property type="evidence" value="ECO:0007669"/>
    <property type="project" value="TreeGrafter"/>
</dbReference>
<dbReference type="CDD" id="cd05007">
    <property type="entry name" value="SIS_Etherase"/>
    <property type="match status" value="1"/>
</dbReference>
<organism evidence="9 10">
    <name type="scientific">Apodospora peruviana</name>
    <dbReference type="NCBI Taxonomy" id="516989"/>
    <lineage>
        <taxon>Eukaryota</taxon>
        <taxon>Fungi</taxon>
        <taxon>Dikarya</taxon>
        <taxon>Ascomycota</taxon>
        <taxon>Pezizomycotina</taxon>
        <taxon>Sordariomycetes</taxon>
        <taxon>Sordariomycetidae</taxon>
        <taxon>Sordariales</taxon>
        <taxon>Lasiosphaeriaceae</taxon>
        <taxon>Apodospora</taxon>
    </lineage>
</organism>
<dbReference type="PANTHER" id="PTHR10088:SF4">
    <property type="entry name" value="GLUCOKINASE REGULATORY PROTEIN"/>
    <property type="match status" value="1"/>
</dbReference>
<proteinExistence type="inferred from homology"/>
<dbReference type="InterPro" id="IPR043129">
    <property type="entry name" value="ATPase_NBD"/>
</dbReference>
<dbReference type="GO" id="GO:0019899">
    <property type="term" value="F:enzyme binding"/>
    <property type="evidence" value="ECO:0007669"/>
    <property type="project" value="TreeGrafter"/>
</dbReference>
<protein>
    <recommendedName>
        <fullName evidence="3">N-acetyl-D-glucosamine kinase</fullName>
        <ecNumber evidence="2">2.7.1.59</ecNumber>
    </recommendedName>
    <alternativeName>
        <fullName evidence="6">GlcNAc kinase</fullName>
    </alternativeName>
</protein>
<evidence type="ECO:0000313" key="9">
    <source>
        <dbReference type="EMBL" id="KAK3314570.1"/>
    </source>
</evidence>
<dbReference type="GO" id="GO:0045127">
    <property type="term" value="F:N-acetylglucosamine kinase activity"/>
    <property type="evidence" value="ECO:0007669"/>
    <property type="project" value="UniProtKB-EC"/>
</dbReference>
<reference evidence="9" key="1">
    <citation type="journal article" date="2023" name="Mol. Phylogenet. Evol.">
        <title>Genome-scale phylogeny and comparative genomics of the fungal order Sordariales.</title>
        <authorList>
            <person name="Hensen N."/>
            <person name="Bonometti L."/>
            <person name="Westerberg I."/>
            <person name="Brannstrom I.O."/>
            <person name="Guillou S."/>
            <person name="Cros-Aarteil S."/>
            <person name="Calhoun S."/>
            <person name="Haridas S."/>
            <person name="Kuo A."/>
            <person name="Mondo S."/>
            <person name="Pangilinan J."/>
            <person name="Riley R."/>
            <person name="LaButti K."/>
            <person name="Andreopoulos B."/>
            <person name="Lipzen A."/>
            <person name="Chen C."/>
            <person name="Yan M."/>
            <person name="Daum C."/>
            <person name="Ng V."/>
            <person name="Clum A."/>
            <person name="Steindorff A."/>
            <person name="Ohm R.A."/>
            <person name="Martin F."/>
            <person name="Silar P."/>
            <person name="Natvig D.O."/>
            <person name="Lalanne C."/>
            <person name="Gautier V."/>
            <person name="Ament-Velasquez S.L."/>
            <person name="Kruys A."/>
            <person name="Hutchinson M.I."/>
            <person name="Powell A.J."/>
            <person name="Barry K."/>
            <person name="Miller A.N."/>
            <person name="Grigoriev I.V."/>
            <person name="Debuchy R."/>
            <person name="Gladieux P."/>
            <person name="Hiltunen Thoren M."/>
            <person name="Johannesson H."/>
        </authorList>
    </citation>
    <scope>NUCLEOTIDE SEQUENCE</scope>
    <source>
        <strain evidence="9">CBS 118394</strain>
    </source>
</reference>
<dbReference type="GO" id="GO:0004857">
    <property type="term" value="F:enzyme inhibitor activity"/>
    <property type="evidence" value="ECO:0007669"/>
    <property type="project" value="TreeGrafter"/>
</dbReference>
<evidence type="ECO:0000256" key="3">
    <source>
        <dbReference type="ARBA" id="ARBA00014974"/>
    </source>
</evidence>
<dbReference type="GO" id="GO:0030246">
    <property type="term" value="F:carbohydrate binding"/>
    <property type="evidence" value="ECO:0007669"/>
    <property type="project" value="TreeGrafter"/>
</dbReference>
<evidence type="ECO:0000256" key="7">
    <source>
        <dbReference type="PROSITE-ProRule" id="PRU00235"/>
    </source>
</evidence>
<dbReference type="InterPro" id="IPR005488">
    <property type="entry name" value="Etherase_MurQ"/>
</dbReference>
<keyword evidence="5" id="KW-0119">Carbohydrate metabolism</keyword>
<dbReference type="Gene3D" id="3.30.420.40">
    <property type="match status" value="2"/>
</dbReference>
<feature type="domain" description="SIS" evidence="8">
    <location>
        <begin position="61"/>
        <end position="227"/>
    </location>
</feature>
<dbReference type="Gene3D" id="3.40.50.10490">
    <property type="entry name" value="Glucose-6-phosphate isomerase like protein, domain 1"/>
    <property type="match status" value="1"/>
</dbReference>
<dbReference type="Proteomes" id="UP001283341">
    <property type="component" value="Unassembled WGS sequence"/>
</dbReference>
<gene>
    <name evidence="9" type="ORF">B0H66DRAFT_315686</name>
</gene>
<dbReference type="Gene3D" id="1.10.8.1080">
    <property type="match status" value="1"/>
</dbReference>
<dbReference type="GO" id="GO:0042593">
    <property type="term" value="P:glucose homeostasis"/>
    <property type="evidence" value="ECO:0007669"/>
    <property type="project" value="TreeGrafter"/>
</dbReference>